<feature type="non-terminal residue" evidence="2">
    <location>
        <position position="109"/>
    </location>
</feature>
<keyword evidence="3" id="KW-1185">Reference proteome</keyword>
<reference evidence="2 3" key="1">
    <citation type="submission" date="2023-06" db="EMBL/GenBank/DDBJ databases">
        <authorList>
            <person name="Ye Y.-Q."/>
            <person name="Du Z.-J."/>
        </authorList>
    </citation>
    <scope>NUCLEOTIDE SEQUENCE [LARGE SCALE GENOMIC DNA]</scope>
    <source>
        <strain evidence="2 3">SDUM287046</strain>
    </source>
</reference>
<evidence type="ECO:0000313" key="3">
    <source>
        <dbReference type="Proteomes" id="UP001244787"/>
    </source>
</evidence>
<evidence type="ECO:0000256" key="1">
    <source>
        <dbReference type="SAM" id="SignalP"/>
    </source>
</evidence>
<feature type="chain" id="PRO_5045686903" evidence="1">
    <location>
        <begin position="26"/>
        <end position="109"/>
    </location>
</feature>
<dbReference type="CDD" id="cd11304">
    <property type="entry name" value="Cadherin_repeat"/>
    <property type="match status" value="1"/>
</dbReference>
<dbReference type="PROSITE" id="PS51257">
    <property type="entry name" value="PROKAR_LIPOPROTEIN"/>
    <property type="match status" value="1"/>
</dbReference>
<feature type="signal peptide" evidence="1">
    <location>
        <begin position="1"/>
        <end position="25"/>
    </location>
</feature>
<dbReference type="InterPro" id="IPR015919">
    <property type="entry name" value="Cadherin-like_sf"/>
</dbReference>
<gene>
    <name evidence="2" type="ORF">QRD02_14250</name>
</gene>
<dbReference type="EMBL" id="JAUGQQ010000028">
    <property type="protein sequence ID" value="MDN3725543.1"/>
    <property type="molecule type" value="Genomic_DNA"/>
</dbReference>
<keyword evidence="1" id="KW-0732">Signal</keyword>
<dbReference type="SUPFAM" id="SSF49313">
    <property type="entry name" value="Cadherin-like"/>
    <property type="match status" value="1"/>
</dbReference>
<dbReference type="Proteomes" id="UP001244787">
    <property type="component" value="Unassembled WGS sequence"/>
</dbReference>
<comment type="caution">
    <text evidence="2">The sequence shown here is derived from an EMBL/GenBank/DDBJ whole genome shotgun (WGS) entry which is preliminary data.</text>
</comment>
<proteinExistence type="predicted"/>
<dbReference type="RefSeq" id="WP_290255630.1">
    <property type="nucleotide sequence ID" value="NZ_JAUGQQ010000028.1"/>
</dbReference>
<name>A0ABT8DQN2_9FLAO</name>
<accession>A0ABT8DQN2</accession>
<organism evidence="2 3">
    <name type="scientific">Aequorivita aurantiaca</name>
    <dbReference type="NCBI Taxonomy" id="3053356"/>
    <lineage>
        <taxon>Bacteria</taxon>
        <taxon>Pseudomonadati</taxon>
        <taxon>Bacteroidota</taxon>
        <taxon>Flavobacteriia</taxon>
        <taxon>Flavobacteriales</taxon>
        <taxon>Flavobacteriaceae</taxon>
        <taxon>Aequorivita</taxon>
    </lineage>
</organism>
<dbReference type="Gene3D" id="2.60.40.60">
    <property type="entry name" value="Cadherins"/>
    <property type="match status" value="1"/>
</dbReference>
<protein>
    <submittedName>
        <fullName evidence="2">Cadherin repeat domain-containing protein</fullName>
    </submittedName>
</protein>
<evidence type="ECO:0000313" key="2">
    <source>
        <dbReference type="EMBL" id="MDN3725543.1"/>
    </source>
</evidence>
<sequence>MKKIKTIFSFTMVIAIVVLSFLSCSKDSNDDSNPFETTVTTSDFSISMDENPSDGFIIGTVSGTTNQGSVTFSIIEQSPANAFTIDAASGELKVLNKVLFDFETNPTIT</sequence>